<evidence type="ECO:0000256" key="5">
    <source>
        <dbReference type="ARBA" id="ARBA00022777"/>
    </source>
</evidence>
<dbReference type="EMBL" id="AZFY01000096">
    <property type="protein sequence ID" value="KRM07439.1"/>
    <property type="molecule type" value="Genomic_DNA"/>
</dbReference>
<evidence type="ECO:0000256" key="3">
    <source>
        <dbReference type="ARBA" id="ARBA00022679"/>
    </source>
</evidence>
<dbReference type="GO" id="GO:0005524">
    <property type="term" value="F:ATP binding"/>
    <property type="evidence" value="ECO:0007669"/>
    <property type="project" value="UniProtKB-KW"/>
</dbReference>
<keyword evidence="4 8" id="KW-0547">Nucleotide-binding</keyword>
<proteinExistence type="predicted"/>
<evidence type="ECO:0000313" key="11">
    <source>
        <dbReference type="EMBL" id="GAF35488.1"/>
    </source>
</evidence>
<dbReference type="PATRIC" id="fig|1423743.5.peg.410"/>
<keyword evidence="6 8" id="KW-0067">ATP-binding</keyword>
<comment type="PTM">
    <text evidence="9">Autophosphorylated.</text>
</comment>
<dbReference type="Gene3D" id="3.30.565.10">
    <property type="entry name" value="Histidine kinase-like ATPase, C-terminal domain"/>
    <property type="match status" value="1"/>
</dbReference>
<evidence type="ECO:0000256" key="2">
    <source>
        <dbReference type="ARBA" id="ARBA00022553"/>
    </source>
</evidence>
<dbReference type="CDD" id="cd16917">
    <property type="entry name" value="HATPase_UhpB-NarQ-NarX-like"/>
    <property type="match status" value="1"/>
</dbReference>
<gene>
    <name evidence="12" type="ORF">FD41_GL000396</name>
    <name evidence="11" type="ORF">JCM14108_376</name>
</gene>
<keyword evidence="5 8" id="KW-0418">Kinase</keyword>
<evidence type="ECO:0000256" key="6">
    <source>
        <dbReference type="ARBA" id="ARBA00022840"/>
    </source>
</evidence>
<dbReference type="Pfam" id="PF07730">
    <property type="entry name" value="HisKA_3"/>
    <property type="match status" value="1"/>
</dbReference>
<dbReference type="GO" id="GO:0016020">
    <property type="term" value="C:membrane"/>
    <property type="evidence" value="ECO:0007669"/>
    <property type="project" value="InterPro"/>
</dbReference>
<dbReference type="PANTHER" id="PTHR24421">
    <property type="entry name" value="NITRATE/NITRITE SENSOR PROTEIN NARX-RELATED"/>
    <property type="match status" value="1"/>
</dbReference>
<dbReference type="OrthoDB" id="9760839at2"/>
<dbReference type="STRING" id="1423743.FD41_GL000396"/>
<feature type="modified residue" description="Phosphohistidine; by autocatalysis" evidence="9">
    <location>
        <position position="150"/>
    </location>
</feature>
<dbReference type="Pfam" id="PF02518">
    <property type="entry name" value="HATPase_c"/>
    <property type="match status" value="1"/>
</dbReference>
<reference evidence="12 14" key="2">
    <citation type="journal article" date="2015" name="Genome Announc.">
        <title>Expanding the biotechnology potential of lactobacilli through comparative genomics of 213 strains and associated genera.</title>
        <authorList>
            <person name="Sun Z."/>
            <person name="Harris H.M."/>
            <person name="McCann A."/>
            <person name="Guo C."/>
            <person name="Argimon S."/>
            <person name="Zhang W."/>
            <person name="Yang X."/>
            <person name="Jeffery I.B."/>
            <person name="Cooney J.C."/>
            <person name="Kagawa T.F."/>
            <person name="Liu W."/>
            <person name="Song Y."/>
            <person name="Salvetti E."/>
            <person name="Wrobel A."/>
            <person name="Rasinkangas P."/>
            <person name="Parkhill J."/>
            <person name="Rea M.C."/>
            <person name="O'Sullivan O."/>
            <person name="Ritari J."/>
            <person name="Douillard F.P."/>
            <person name="Paul Ross R."/>
            <person name="Yang R."/>
            <person name="Briner A.E."/>
            <person name="Felis G.E."/>
            <person name="de Vos W.M."/>
            <person name="Barrangou R."/>
            <person name="Klaenhammer T.R."/>
            <person name="Caufield P.W."/>
            <person name="Cui Y."/>
            <person name="Zhang H."/>
            <person name="O'Toole P.W."/>
        </authorList>
    </citation>
    <scope>NUCLEOTIDE SEQUENCE [LARGE SCALE GENOMIC DNA]</scope>
    <source>
        <strain evidence="12 14">DSM 18382</strain>
    </source>
</reference>
<dbReference type="PROSITE" id="PS50109">
    <property type="entry name" value="HIS_KIN"/>
    <property type="match status" value="1"/>
</dbReference>
<dbReference type="GO" id="GO:0005506">
    <property type="term" value="F:iron ion binding"/>
    <property type="evidence" value="ECO:0007669"/>
    <property type="project" value="InterPro"/>
</dbReference>
<protein>
    <recommendedName>
        <fullName evidence="8">Sensor histidine kinase</fullName>
        <ecNumber evidence="8">2.7.13.3</ecNumber>
    </recommendedName>
</protein>
<evidence type="ECO:0000256" key="1">
    <source>
        <dbReference type="ARBA" id="ARBA00000085"/>
    </source>
</evidence>
<keyword evidence="14" id="KW-1185">Reference proteome</keyword>
<evidence type="ECO:0000256" key="4">
    <source>
        <dbReference type="ARBA" id="ARBA00022741"/>
    </source>
</evidence>
<dbReference type="InterPro" id="IPR036890">
    <property type="entry name" value="HATPase_C_sf"/>
</dbReference>
<dbReference type="InterPro" id="IPR050482">
    <property type="entry name" value="Sensor_HK_TwoCompSys"/>
</dbReference>
<evidence type="ECO:0000313" key="13">
    <source>
        <dbReference type="Proteomes" id="UP000019488"/>
    </source>
</evidence>
<evidence type="ECO:0000313" key="14">
    <source>
        <dbReference type="Proteomes" id="UP000051966"/>
    </source>
</evidence>
<dbReference type="InterPro" id="IPR011712">
    <property type="entry name" value="Sig_transdc_His_kin_sub3_dim/P"/>
</dbReference>
<dbReference type="InterPro" id="IPR003594">
    <property type="entry name" value="HATPase_dom"/>
</dbReference>
<organism evidence="11 13">
    <name type="scientific">Lentilactobacillus farraginis DSM 18382 = JCM 14108</name>
    <dbReference type="NCBI Taxonomy" id="1423743"/>
    <lineage>
        <taxon>Bacteria</taxon>
        <taxon>Bacillati</taxon>
        <taxon>Bacillota</taxon>
        <taxon>Bacilli</taxon>
        <taxon>Lactobacillales</taxon>
        <taxon>Lactobacillaceae</taxon>
        <taxon>Lentilactobacillus</taxon>
    </lineage>
</organism>
<sequence>MLATKDWLGQYFDHSTDAIFIFKDDALLVQNQMAKELEQELKVDPMYLLQVADTSVKQKYSQTNGCFNCIIQNKMTNLSVPLTLADDSTHPLHYFMVYSILDKTAHLFSITLKSRGTINRMDQLAQQRKLTRYVNRAHELERKRISADLHDSIAQGIYSAIIGIRRLRNADLSTEQLTALSNVIENQLDDTLKEVKGMALDIRPSVLDNFGLLPALKVLANRLEENSGITIEVAGKADTSVLSEDVQSVLYRIAQEAINNALKHANASEITVLLVNHQHFIILEIIDDGDGFDVPSHQSFNGRSLGLLNMSERVKALNGTFNIKSKLHDGTTVTAKFPVADLGRKQHV</sequence>
<dbReference type="GO" id="GO:0005737">
    <property type="term" value="C:cytoplasm"/>
    <property type="evidence" value="ECO:0007669"/>
    <property type="project" value="InterPro"/>
</dbReference>
<dbReference type="Proteomes" id="UP000051966">
    <property type="component" value="Unassembled WGS sequence"/>
</dbReference>
<dbReference type="SMART" id="SM00387">
    <property type="entry name" value="HATPase_c"/>
    <property type="match status" value="1"/>
</dbReference>
<dbReference type="AlphaFoldDB" id="X0P9J2"/>
<dbReference type="PIRSF" id="PIRSF037432">
    <property type="entry name" value="STHK_NreB"/>
    <property type="match status" value="1"/>
</dbReference>
<dbReference type="GO" id="GO:0000155">
    <property type="term" value="F:phosphorelay sensor kinase activity"/>
    <property type="evidence" value="ECO:0007669"/>
    <property type="project" value="InterPro"/>
</dbReference>
<evidence type="ECO:0000259" key="10">
    <source>
        <dbReference type="PROSITE" id="PS50109"/>
    </source>
</evidence>
<dbReference type="Proteomes" id="UP000019488">
    <property type="component" value="Unassembled WGS sequence"/>
</dbReference>
<keyword evidence="7 8" id="KW-0902">Two-component regulatory system</keyword>
<accession>X0P9J2</accession>
<keyword evidence="2 9" id="KW-0597">Phosphoprotein</keyword>
<evidence type="ECO:0000256" key="9">
    <source>
        <dbReference type="PIRSR" id="PIRSR037432-51"/>
    </source>
</evidence>
<dbReference type="EC" id="2.7.13.3" evidence="8"/>
<evidence type="ECO:0000256" key="8">
    <source>
        <dbReference type="PIRNR" id="PIRNR037432"/>
    </source>
</evidence>
<dbReference type="SUPFAM" id="SSF55874">
    <property type="entry name" value="ATPase domain of HSP90 chaperone/DNA topoisomerase II/histidine kinase"/>
    <property type="match status" value="1"/>
</dbReference>
<keyword evidence="3 8" id="KW-0808">Transferase</keyword>
<comment type="catalytic activity">
    <reaction evidence="1 8">
        <text>ATP + protein L-histidine = ADP + protein N-phospho-L-histidine.</text>
        <dbReference type="EC" id="2.7.13.3"/>
    </reaction>
</comment>
<evidence type="ECO:0000313" key="12">
    <source>
        <dbReference type="EMBL" id="KRM07439.1"/>
    </source>
</evidence>
<feature type="domain" description="Histidine kinase" evidence="10">
    <location>
        <begin position="152"/>
        <end position="341"/>
    </location>
</feature>
<dbReference type="PANTHER" id="PTHR24421:SF10">
    <property type="entry name" value="NITRATE_NITRITE SENSOR PROTEIN NARQ"/>
    <property type="match status" value="1"/>
</dbReference>
<dbReference type="InterPro" id="IPR017203">
    <property type="entry name" value="Sig_transdc_His_kinase_NreB"/>
</dbReference>
<dbReference type="RefSeq" id="WP_035177756.1">
    <property type="nucleotide sequence ID" value="NZ_AZFY01000096.1"/>
</dbReference>
<dbReference type="InterPro" id="IPR005467">
    <property type="entry name" value="His_kinase_dom"/>
</dbReference>
<comment type="caution">
    <text evidence="11">The sequence shown here is derived from an EMBL/GenBank/DDBJ whole genome shotgun (WGS) entry which is preliminary data.</text>
</comment>
<dbReference type="GO" id="GO:0046983">
    <property type="term" value="F:protein dimerization activity"/>
    <property type="evidence" value="ECO:0007669"/>
    <property type="project" value="InterPro"/>
</dbReference>
<evidence type="ECO:0000256" key="7">
    <source>
        <dbReference type="ARBA" id="ARBA00023012"/>
    </source>
</evidence>
<dbReference type="Gene3D" id="1.20.5.1930">
    <property type="match status" value="1"/>
</dbReference>
<dbReference type="eggNOG" id="COG4585">
    <property type="taxonomic scope" value="Bacteria"/>
</dbReference>
<name>X0P9J2_9LACO</name>
<dbReference type="EMBL" id="BAKI01000002">
    <property type="protein sequence ID" value="GAF35488.1"/>
    <property type="molecule type" value="Genomic_DNA"/>
</dbReference>
<reference evidence="11" key="1">
    <citation type="journal article" date="2014" name="Genome Announc.">
        <title>Draft Genome Sequences of Two Lactobacillus Strains, L. farraginis JCM 14108T and L. composti JCM 14202T, Isolated from Compost of Distilled Shochu Residue.</title>
        <authorList>
            <person name="Yuki M."/>
            <person name="Oshima K."/>
            <person name="Suda W."/>
            <person name="Kitahara M."/>
            <person name="Kitamura K."/>
            <person name="Iida T."/>
            <person name="Hattori M."/>
            <person name="Ohkuma M."/>
        </authorList>
    </citation>
    <scope>NUCLEOTIDE SEQUENCE [LARGE SCALE GENOMIC DNA]</scope>
    <source>
        <strain evidence="11">JCM 14108</strain>
    </source>
</reference>